<name>A0AA87ZYR1_FICCA</name>
<organism evidence="1 2">
    <name type="scientific">Ficus carica</name>
    <name type="common">Common fig</name>
    <dbReference type="NCBI Taxonomy" id="3494"/>
    <lineage>
        <taxon>Eukaryota</taxon>
        <taxon>Viridiplantae</taxon>
        <taxon>Streptophyta</taxon>
        <taxon>Embryophyta</taxon>
        <taxon>Tracheophyta</taxon>
        <taxon>Spermatophyta</taxon>
        <taxon>Magnoliopsida</taxon>
        <taxon>eudicotyledons</taxon>
        <taxon>Gunneridae</taxon>
        <taxon>Pentapetalae</taxon>
        <taxon>rosids</taxon>
        <taxon>fabids</taxon>
        <taxon>Rosales</taxon>
        <taxon>Moraceae</taxon>
        <taxon>Ficeae</taxon>
        <taxon>Ficus</taxon>
    </lineage>
</organism>
<evidence type="ECO:0000313" key="2">
    <source>
        <dbReference type="Proteomes" id="UP001187192"/>
    </source>
</evidence>
<dbReference type="Gramene" id="FCD_00026991-RA">
    <property type="protein sequence ID" value="FCD_00026991-RA:cds"/>
    <property type="gene ID" value="FCD_00026991"/>
</dbReference>
<gene>
    <name evidence="1" type="ORF">TIFTF001_015454</name>
</gene>
<dbReference type="EMBL" id="BTGU01000022">
    <property type="protein sequence ID" value="GMN46259.1"/>
    <property type="molecule type" value="Genomic_DNA"/>
</dbReference>
<accession>A0AA87ZYR1</accession>
<evidence type="ECO:0000313" key="1">
    <source>
        <dbReference type="EMBL" id="GMN46259.1"/>
    </source>
</evidence>
<reference evidence="1" key="1">
    <citation type="submission" date="2023-07" db="EMBL/GenBank/DDBJ databases">
        <title>draft genome sequence of fig (Ficus carica).</title>
        <authorList>
            <person name="Takahashi T."/>
            <person name="Nishimura K."/>
        </authorList>
    </citation>
    <scope>NUCLEOTIDE SEQUENCE</scope>
</reference>
<comment type="caution">
    <text evidence="1">The sequence shown here is derived from an EMBL/GenBank/DDBJ whole genome shotgun (WGS) entry which is preliminary data.</text>
</comment>
<keyword evidence="2" id="KW-1185">Reference proteome</keyword>
<dbReference type="Proteomes" id="UP001187192">
    <property type="component" value="Unassembled WGS sequence"/>
</dbReference>
<sequence length="139" mass="14413">MCVVGGCHRGALKFGGDGGGVQGVVGGCCRLALELAVTAAVFEVKSEVTVVEFYIEETGQVVKLDLSNYGRKGHLLPITASSICVNLDGSTLPNGGDLEVAVGVLLNLAVTVTVFEVKPEVTIVELSNSAHNTLRVFPV</sequence>
<dbReference type="AlphaFoldDB" id="A0AA87ZYR1"/>
<proteinExistence type="predicted"/>
<protein>
    <submittedName>
        <fullName evidence="1">Uncharacterized protein</fullName>
    </submittedName>
</protein>